<dbReference type="EMBL" id="HE573026">
    <property type="protein sequence ID" value="CCC51948.1"/>
    <property type="molecule type" value="Genomic_DNA"/>
</dbReference>
<keyword evidence="1" id="KW-1133">Transmembrane helix</keyword>
<dbReference type="OMA" id="PGGHWFF"/>
<keyword evidence="1" id="KW-0472">Membrane</keyword>
<dbReference type="SUPFAM" id="SSF53474">
    <property type="entry name" value="alpha/beta-Hydrolases"/>
    <property type="match status" value="1"/>
</dbReference>
<dbReference type="InterPro" id="IPR029058">
    <property type="entry name" value="AB_hydrolase_fold"/>
</dbReference>
<dbReference type="AlphaFoldDB" id="G0U7U0"/>
<gene>
    <name evidence="2" type="ORF">TVY486_1009930</name>
</gene>
<dbReference type="VEuPathDB" id="TriTrypDB:TvY486_1009930"/>
<dbReference type="PANTHER" id="PTHR43798">
    <property type="entry name" value="MONOACYLGLYCEROL LIPASE"/>
    <property type="match status" value="1"/>
</dbReference>
<keyword evidence="1" id="KW-0812">Transmembrane</keyword>
<proteinExistence type="predicted"/>
<dbReference type="PANTHER" id="PTHR43798:SF33">
    <property type="entry name" value="HYDROLASE, PUTATIVE (AFU_ORTHOLOGUE AFUA_2G14860)-RELATED"/>
    <property type="match status" value="1"/>
</dbReference>
<accession>G0U7U0</accession>
<reference evidence="2" key="1">
    <citation type="journal article" date="2012" name="Proc. Natl. Acad. Sci. U.S.A.">
        <title>Antigenic diversity is generated by distinct evolutionary mechanisms in African trypanosome species.</title>
        <authorList>
            <person name="Jackson A.P."/>
            <person name="Berry A."/>
            <person name="Aslett M."/>
            <person name="Allison H.C."/>
            <person name="Burton P."/>
            <person name="Vavrova-Anderson J."/>
            <person name="Brown R."/>
            <person name="Browne H."/>
            <person name="Corton N."/>
            <person name="Hauser H."/>
            <person name="Gamble J."/>
            <person name="Gilderthorp R."/>
            <person name="Marcello L."/>
            <person name="McQuillan J."/>
            <person name="Otto T.D."/>
            <person name="Quail M.A."/>
            <person name="Sanders M.J."/>
            <person name="van Tonder A."/>
            <person name="Ginger M.L."/>
            <person name="Field M.C."/>
            <person name="Barry J.D."/>
            <person name="Hertz-Fowler C."/>
            <person name="Berriman M."/>
        </authorList>
    </citation>
    <scope>NUCLEOTIDE SEQUENCE</scope>
    <source>
        <strain evidence="2">Y486</strain>
    </source>
</reference>
<evidence type="ECO:0000256" key="1">
    <source>
        <dbReference type="SAM" id="Phobius"/>
    </source>
</evidence>
<dbReference type="GO" id="GO:0016020">
    <property type="term" value="C:membrane"/>
    <property type="evidence" value="ECO:0007669"/>
    <property type="project" value="TreeGrafter"/>
</dbReference>
<evidence type="ECO:0000313" key="2">
    <source>
        <dbReference type="EMBL" id="CCC51948.1"/>
    </source>
</evidence>
<name>G0U7U0_TRYVY</name>
<sequence length="472" mass="53275">MNIHVSGNVEGSTVVLLAGFPDTSQVFHGNIMTELAPHHRLVGMSFPGFDTQALKLIINCEGVSDKVTDALRQEATSNPLLGYSFEVLVDMFEIALFAVMEGRTWDKPMLIAHSLGCTVAYEFMLLRPYFFHRVVILDVGCPVAWARDSRSDKYGCSGPADNFLSYSSWSCILFVFLCQVLLLFSFILPKFMGKRILHLMLYIFRRPKYNYISQTVLRDEHVDDTRELWLASSNTFKGYHSQHSRGWRVTDIVDGVMALVPVRLGGYGLTNCISVAFYPAQFYHAKSRAHQTLPPRPDATGISYSCFKYSCASVRDNLLKSAASLTSCSTPSMAAKIKSVLSRSFPHGPLINNFKRIFQVESEANADVAEGDPACVWVLLRLWVFLFSQFLSSSRFIIPIQVPVLFLYGTEKPVMLHSERWIKHIQERGKVDNSKVIPIPGGHWFFAEEKNKFEVANHVREFLNVEDSPSPT</sequence>
<dbReference type="InterPro" id="IPR050266">
    <property type="entry name" value="AB_hydrolase_sf"/>
</dbReference>
<feature type="transmembrane region" description="Helical" evidence="1">
    <location>
        <begin position="167"/>
        <end position="188"/>
    </location>
</feature>
<protein>
    <submittedName>
        <fullName evidence="2">Uncharacterized protein</fullName>
    </submittedName>
</protein>
<dbReference type="Gene3D" id="3.40.50.1820">
    <property type="entry name" value="alpha/beta hydrolase"/>
    <property type="match status" value="2"/>
</dbReference>
<organism evidence="2">
    <name type="scientific">Trypanosoma vivax (strain Y486)</name>
    <dbReference type="NCBI Taxonomy" id="1055687"/>
    <lineage>
        <taxon>Eukaryota</taxon>
        <taxon>Discoba</taxon>
        <taxon>Euglenozoa</taxon>
        <taxon>Kinetoplastea</taxon>
        <taxon>Metakinetoplastina</taxon>
        <taxon>Trypanosomatida</taxon>
        <taxon>Trypanosomatidae</taxon>
        <taxon>Trypanosoma</taxon>
        <taxon>Duttonella</taxon>
    </lineage>
</organism>